<dbReference type="InterPro" id="IPR000315">
    <property type="entry name" value="Znf_B-box"/>
</dbReference>
<evidence type="ECO:0000313" key="4">
    <source>
        <dbReference type="EMBL" id="CAI2358841.1"/>
    </source>
</evidence>
<reference evidence="4" key="1">
    <citation type="submission" date="2023-07" db="EMBL/GenBank/DDBJ databases">
        <authorList>
            <consortium name="AG Swart"/>
            <person name="Singh M."/>
            <person name="Singh A."/>
            <person name="Seah K."/>
            <person name="Emmerich C."/>
        </authorList>
    </citation>
    <scope>NUCLEOTIDE SEQUENCE</scope>
    <source>
        <strain evidence="4">DP1</strain>
    </source>
</reference>
<evidence type="ECO:0000259" key="3">
    <source>
        <dbReference type="PROSITE" id="PS50119"/>
    </source>
</evidence>
<sequence length="651" mass="76299">MWSSSQSESAKNAKIYEGSKYITKEHPPIERGGIESKRLCIKHPGRELEFLRKRDGVMVCAICILQESERGEKDIKDKYCVKHPGFEKLFFCKDCVKGICERCISVHSDCDIVTVVLQAQKLTKGFNSFKTDFQRINQDWRTLHEKFSEKKETFYNQVDNTSKDIENHFDELIKKIEESKSKYLEAFKIRAQGEMQDLLDEDEAFNEYYTNVKHKELEIAKLEDLYENSNDYDLVKESSIMKNEEMFKEFVPEYTESLNRCKQKYKEIEEKSGYSFSFETVTKDEEIINTIHKNIKIKMKMEDTQGLDIEESKGEFEEEKHAKGETGHTKNKNYKQLYRIDKIKRRMLNYDLNEKKLRRINYNEPTIKDTNEEIETRKMSTIFRGILSPDSKSICTDSGEIYLFGASETKFSSAFYTMEGNEIEQLKDLPTKRKKISCASTKTHIYFTGEFEGISSTRSILERYDIETREFSEITGLNKQSNYILCVYNARYLVAFPYSINSFKIMVCDLDNLTEISEGVLKGDWKKYTNKNPSNLNLYICYKSSAIQISRNEIFLSSLKYGYVYNMQTQAFTDQKNYAVDDEFYDGFLVKGHYLYAYGAKGLQRFDFEGSKKWYKIGLRDIKEETENNEESNESARSLENQSESASESEF</sequence>
<keyword evidence="5" id="KW-1185">Reference proteome</keyword>
<dbReference type="Gene3D" id="3.30.160.60">
    <property type="entry name" value="Classic Zinc Finger"/>
    <property type="match status" value="1"/>
</dbReference>
<dbReference type="InterPro" id="IPR015915">
    <property type="entry name" value="Kelch-typ_b-propeller"/>
</dbReference>
<dbReference type="CDD" id="cd19756">
    <property type="entry name" value="Bbox2"/>
    <property type="match status" value="1"/>
</dbReference>
<accession>A0AAD1U224</accession>
<dbReference type="SUPFAM" id="SSF117281">
    <property type="entry name" value="Kelch motif"/>
    <property type="match status" value="1"/>
</dbReference>
<keyword evidence="1" id="KW-0862">Zinc</keyword>
<dbReference type="PROSITE" id="PS50119">
    <property type="entry name" value="ZF_BBOX"/>
    <property type="match status" value="1"/>
</dbReference>
<evidence type="ECO:0000256" key="1">
    <source>
        <dbReference type="PROSITE-ProRule" id="PRU00024"/>
    </source>
</evidence>
<dbReference type="Gene3D" id="2.120.10.80">
    <property type="entry name" value="Kelch-type beta propeller"/>
    <property type="match status" value="1"/>
</dbReference>
<feature type="compositionally biased region" description="Polar residues" evidence="2">
    <location>
        <begin position="642"/>
        <end position="651"/>
    </location>
</feature>
<gene>
    <name evidence="4" type="ORF">ECRASSUSDP1_LOCUS124</name>
</gene>
<dbReference type="AlphaFoldDB" id="A0AAD1U224"/>
<keyword evidence="1" id="KW-0863">Zinc-finger</keyword>
<name>A0AAD1U224_EUPCR</name>
<dbReference type="SUPFAM" id="SSF57845">
    <property type="entry name" value="B-box zinc-binding domain"/>
    <property type="match status" value="1"/>
</dbReference>
<evidence type="ECO:0000256" key="2">
    <source>
        <dbReference type="SAM" id="MobiDB-lite"/>
    </source>
</evidence>
<keyword evidence="1" id="KW-0479">Metal-binding</keyword>
<proteinExistence type="predicted"/>
<dbReference type="GO" id="GO:0008270">
    <property type="term" value="F:zinc ion binding"/>
    <property type="evidence" value="ECO:0007669"/>
    <property type="project" value="UniProtKB-KW"/>
</dbReference>
<dbReference type="EMBL" id="CAMPGE010000119">
    <property type="protein sequence ID" value="CAI2358841.1"/>
    <property type="molecule type" value="Genomic_DNA"/>
</dbReference>
<dbReference type="Proteomes" id="UP001295684">
    <property type="component" value="Unassembled WGS sequence"/>
</dbReference>
<organism evidence="4 5">
    <name type="scientific">Euplotes crassus</name>
    <dbReference type="NCBI Taxonomy" id="5936"/>
    <lineage>
        <taxon>Eukaryota</taxon>
        <taxon>Sar</taxon>
        <taxon>Alveolata</taxon>
        <taxon>Ciliophora</taxon>
        <taxon>Intramacronucleata</taxon>
        <taxon>Spirotrichea</taxon>
        <taxon>Hypotrichia</taxon>
        <taxon>Euplotida</taxon>
        <taxon>Euplotidae</taxon>
        <taxon>Moneuplotes</taxon>
    </lineage>
</organism>
<feature type="domain" description="B box-type" evidence="3">
    <location>
        <begin position="75"/>
        <end position="115"/>
    </location>
</feature>
<protein>
    <recommendedName>
        <fullName evidence="3">B box-type domain-containing protein</fullName>
    </recommendedName>
</protein>
<comment type="caution">
    <text evidence="4">The sequence shown here is derived from an EMBL/GenBank/DDBJ whole genome shotgun (WGS) entry which is preliminary data.</text>
</comment>
<evidence type="ECO:0000313" key="5">
    <source>
        <dbReference type="Proteomes" id="UP001295684"/>
    </source>
</evidence>
<feature type="region of interest" description="Disordered" evidence="2">
    <location>
        <begin position="625"/>
        <end position="651"/>
    </location>
</feature>